<reference evidence="2 3" key="1">
    <citation type="submission" date="2019-12" db="EMBL/GenBank/DDBJ databases">
        <authorList>
            <person name="Li C."/>
            <person name="Zhao J."/>
        </authorList>
    </citation>
    <scope>NUCLEOTIDE SEQUENCE [LARGE SCALE GENOMIC DNA]</scope>
    <source>
        <strain evidence="2 3">NEAU-DD11</strain>
    </source>
</reference>
<keyword evidence="1" id="KW-1133">Transmembrane helix</keyword>
<name>A0A7X3FWQ5_9BURK</name>
<gene>
    <name evidence="2" type="ORF">GPY61_05145</name>
</gene>
<accession>A0A7X3FWQ5</accession>
<keyword evidence="1" id="KW-0472">Membrane</keyword>
<dbReference type="EMBL" id="WSES01000002">
    <property type="protein sequence ID" value="MVW59308.1"/>
    <property type="molecule type" value="Genomic_DNA"/>
</dbReference>
<proteinExistence type="predicted"/>
<dbReference type="RefSeq" id="WP_160407521.1">
    <property type="nucleotide sequence ID" value="NZ_WSES01000002.1"/>
</dbReference>
<organism evidence="2 3">
    <name type="scientific">Massilia cellulosiltytica</name>
    <dbReference type="NCBI Taxonomy" id="2683234"/>
    <lineage>
        <taxon>Bacteria</taxon>
        <taxon>Pseudomonadati</taxon>
        <taxon>Pseudomonadota</taxon>
        <taxon>Betaproteobacteria</taxon>
        <taxon>Burkholderiales</taxon>
        <taxon>Oxalobacteraceae</taxon>
        <taxon>Telluria group</taxon>
        <taxon>Massilia</taxon>
    </lineage>
</organism>
<feature type="transmembrane region" description="Helical" evidence="1">
    <location>
        <begin position="32"/>
        <end position="49"/>
    </location>
</feature>
<comment type="caution">
    <text evidence="2">The sequence shown here is derived from an EMBL/GenBank/DDBJ whole genome shotgun (WGS) entry which is preliminary data.</text>
</comment>
<dbReference type="AlphaFoldDB" id="A0A7X3FWQ5"/>
<evidence type="ECO:0000313" key="3">
    <source>
        <dbReference type="Proteomes" id="UP000443353"/>
    </source>
</evidence>
<evidence type="ECO:0000256" key="1">
    <source>
        <dbReference type="SAM" id="Phobius"/>
    </source>
</evidence>
<evidence type="ECO:0000313" key="2">
    <source>
        <dbReference type="EMBL" id="MVW59308.1"/>
    </source>
</evidence>
<keyword evidence="3" id="KW-1185">Reference proteome</keyword>
<keyword evidence="1" id="KW-0812">Transmembrane</keyword>
<protein>
    <submittedName>
        <fullName evidence="2">Uncharacterized protein</fullName>
    </submittedName>
</protein>
<dbReference type="Proteomes" id="UP000443353">
    <property type="component" value="Unassembled WGS sequence"/>
</dbReference>
<sequence length="50" mass="5768">MKINRPSLFRRPPSIRAINDLIASRKRLRHRIGLALAVCLPLGWLLLHVD</sequence>